<evidence type="ECO:0000256" key="5">
    <source>
        <dbReference type="ARBA" id="ARBA00007417"/>
    </source>
</evidence>
<dbReference type="EC" id="3.5.4.26" evidence="14"/>
<comment type="pathway">
    <text evidence="2 14">Cofactor biosynthesis; riboflavin biosynthesis; 5-amino-6-(D-ribitylamino)uracil from GTP: step 2/4.</text>
</comment>
<dbReference type="PROSITE" id="PS51747">
    <property type="entry name" value="CYT_DCMP_DEAMINASES_2"/>
    <property type="match status" value="1"/>
</dbReference>
<evidence type="ECO:0000256" key="13">
    <source>
        <dbReference type="ARBA" id="ARBA00049886"/>
    </source>
</evidence>
<keyword evidence="11" id="KW-0511">Multifunctional enzyme</keyword>
<evidence type="ECO:0000256" key="4">
    <source>
        <dbReference type="ARBA" id="ARBA00005259"/>
    </source>
</evidence>
<evidence type="ECO:0000313" key="16">
    <source>
        <dbReference type="EMBL" id="MBC3900487.1"/>
    </source>
</evidence>
<evidence type="ECO:0000256" key="12">
    <source>
        <dbReference type="ARBA" id="ARBA00049861"/>
    </source>
</evidence>
<keyword evidence="6 14" id="KW-0686">Riboflavin biosynthesis</keyword>
<dbReference type="InterPro" id="IPR011549">
    <property type="entry name" value="RibD_C"/>
</dbReference>
<evidence type="ECO:0000256" key="1">
    <source>
        <dbReference type="ARBA" id="ARBA00002151"/>
    </source>
</evidence>
<evidence type="ECO:0000256" key="7">
    <source>
        <dbReference type="ARBA" id="ARBA00022723"/>
    </source>
</evidence>
<comment type="catalytic activity">
    <reaction evidence="12 14">
        <text>5-amino-6-(5-phospho-D-ribitylamino)uracil + NADP(+) = 5-amino-6-(5-phospho-D-ribosylamino)uracil + NADPH + H(+)</text>
        <dbReference type="Rhea" id="RHEA:17845"/>
        <dbReference type="ChEBI" id="CHEBI:15378"/>
        <dbReference type="ChEBI" id="CHEBI:57783"/>
        <dbReference type="ChEBI" id="CHEBI:58349"/>
        <dbReference type="ChEBI" id="CHEBI:58421"/>
        <dbReference type="ChEBI" id="CHEBI:58453"/>
        <dbReference type="EC" id="1.1.1.193"/>
    </reaction>
</comment>
<dbReference type="PROSITE" id="PS00903">
    <property type="entry name" value="CYT_DCMP_DEAMINASES_1"/>
    <property type="match status" value="1"/>
</dbReference>
<comment type="cofactor">
    <cofactor evidence="14">
        <name>Zn(2+)</name>
        <dbReference type="ChEBI" id="CHEBI:29105"/>
    </cofactor>
    <text evidence="14">Binds 1 zinc ion.</text>
</comment>
<dbReference type="Pfam" id="PF00383">
    <property type="entry name" value="dCMP_cyt_deam_1"/>
    <property type="match status" value="1"/>
</dbReference>
<dbReference type="SUPFAM" id="SSF53597">
    <property type="entry name" value="Dihydrofolate reductase-like"/>
    <property type="match status" value="1"/>
</dbReference>
<dbReference type="PANTHER" id="PTHR38011:SF7">
    <property type="entry name" value="2,5-DIAMINO-6-RIBOSYLAMINO-4(3H)-PYRIMIDINONE 5'-PHOSPHATE REDUCTASE"/>
    <property type="match status" value="1"/>
</dbReference>
<evidence type="ECO:0000256" key="3">
    <source>
        <dbReference type="ARBA" id="ARBA00004910"/>
    </source>
</evidence>
<dbReference type="Pfam" id="PF01872">
    <property type="entry name" value="RibD_C"/>
    <property type="match status" value="1"/>
</dbReference>
<keyword evidence="8 14" id="KW-0862">Zinc</keyword>
<comment type="caution">
    <text evidence="16">The sequence shown here is derived from an EMBL/GenBank/DDBJ whole genome shotgun (WGS) entry which is preliminary data.</text>
</comment>
<dbReference type="CDD" id="cd01284">
    <property type="entry name" value="Riboflavin_deaminase-reductase"/>
    <property type="match status" value="1"/>
</dbReference>
<accession>A0ABR6Z052</accession>
<dbReference type="NCBIfam" id="TIGR00227">
    <property type="entry name" value="ribD_Cterm"/>
    <property type="match status" value="1"/>
</dbReference>
<reference evidence="16 17" key="1">
    <citation type="journal article" date="2020" name="mSystems">
        <title>Defining Genomic and Predicted Metabolic Features of the Acetobacterium Genus.</title>
        <authorList>
            <person name="Ross D.E."/>
            <person name="Marshall C.W."/>
            <person name="Gulliver D."/>
            <person name="May H.D."/>
            <person name="Norman R.S."/>
        </authorList>
    </citation>
    <scope>NUCLEOTIDE SEQUENCE [LARGE SCALE GENOMIC DNA]</scope>
    <source>
        <strain evidence="16 17">DSM 4132</strain>
    </source>
</reference>
<dbReference type="InterPro" id="IPR024072">
    <property type="entry name" value="DHFR-like_dom_sf"/>
</dbReference>
<dbReference type="InterPro" id="IPR004794">
    <property type="entry name" value="Eubact_RibD"/>
</dbReference>
<evidence type="ECO:0000256" key="14">
    <source>
        <dbReference type="PIRNR" id="PIRNR006769"/>
    </source>
</evidence>
<dbReference type="Gene3D" id="3.40.430.10">
    <property type="entry name" value="Dihydrofolate Reductase, subunit A"/>
    <property type="match status" value="1"/>
</dbReference>
<comment type="similarity">
    <text evidence="4 14">In the N-terminal section; belongs to the cytidine and deoxycytidylate deaminase family.</text>
</comment>
<evidence type="ECO:0000259" key="15">
    <source>
        <dbReference type="PROSITE" id="PS51747"/>
    </source>
</evidence>
<keyword evidence="9 14" id="KW-0521">NADP</keyword>
<dbReference type="EC" id="1.1.1.193" evidence="14"/>
<protein>
    <recommendedName>
        <fullName evidence="14">Riboflavin biosynthesis protein RibD</fullName>
    </recommendedName>
    <domain>
        <recommendedName>
            <fullName evidence="14">Diaminohydroxyphosphoribosylaminopyrimidine deaminase</fullName>
            <shortName evidence="14">DRAP deaminase</shortName>
            <ecNumber evidence="14">3.5.4.26</ecNumber>
        </recommendedName>
        <alternativeName>
            <fullName evidence="14">Riboflavin-specific deaminase</fullName>
        </alternativeName>
    </domain>
    <domain>
        <recommendedName>
            <fullName evidence="14">5-amino-6-(5-phosphoribosylamino)uracil reductase</fullName>
            <ecNumber evidence="14">1.1.1.193</ecNumber>
        </recommendedName>
        <alternativeName>
            <fullName evidence="14">HTP reductase</fullName>
        </alternativeName>
    </domain>
</protein>
<gene>
    <name evidence="16" type="primary">ribD</name>
    <name evidence="16" type="ORF">GH811_12755</name>
</gene>
<dbReference type="InterPro" id="IPR050765">
    <property type="entry name" value="Riboflavin_Biosynth_HTPR"/>
</dbReference>
<keyword evidence="14 16" id="KW-0378">Hydrolase</keyword>
<comment type="similarity">
    <text evidence="5 14">In the C-terminal section; belongs to the HTP reductase family.</text>
</comment>
<evidence type="ECO:0000256" key="2">
    <source>
        <dbReference type="ARBA" id="ARBA00004882"/>
    </source>
</evidence>
<evidence type="ECO:0000313" key="17">
    <source>
        <dbReference type="Proteomes" id="UP000622405"/>
    </source>
</evidence>
<evidence type="ECO:0000256" key="6">
    <source>
        <dbReference type="ARBA" id="ARBA00022619"/>
    </source>
</evidence>
<keyword evidence="10 14" id="KW-0560">Oxidoreductase</keyword>
<dbReference type="InterPro" id="IPR002734">
    <property type="entry name" value="RibDG_C"/>
</dbReference>
<dbReference type="GO" id="GO:0008703">
    <property type="term" value="F:5-amino-6-(5-phosphoribosylamino)uracil reductase activity"/>
    <property type="evidence" value="ECO:0007669"/>
    <property type="project" value="UniProtKB-EC"/>
</dbReference>
<dbReference type="Proteomes" id="UP000622405">
    <property type="component" value="Unassembled WGS sequence"/>
</dbReference>
<dbReference type="SUPFAM" id="SSF53927">
    <property type="entry name" value="Cytidine deaminase-like"/>
    <property type="match status" value="1"/>
</dbReference>
<evidence type="ECO:0000256" key="8">
    <source>
        <dbReference type="ARBA" id="ARBA00022833"/>
    </source>
</evidence>
<keyword evidence="7 14" id="KW-0479">Metal-binding</keyword>
<feature type="domain" description="CMP/dCMP-type deaminase" evidence="15">
    <location>
        <begin position="15"/>
        <end position="137"/>
    </location>
</feature>
<keyword evidence="17" id="KW-1185">Reference proteome</keyword>
<dbReference type="InterPro" id="IPR016192">
    <property type="entry name" value="APOBEC/CMP_deaminase_Zn-bd"/>
</dbReference>
<dbReference type="PANTHER" id="PTHR38011">
    <property type="entry name" value="DIHYDROFOLATE REDUCTASE FAMILY PROTEIN (AFU_ORTHOLOGUE AFUA_8G06820)"/>
    <property type="match status" value="1"/>
</dbReference>
<dbReference type="NCBIfam" id="TIGR00326">
    <property type="entry name" value="eubact_ribD"/>
    <property type="match status" value="1"/>
</dbReference>
<dbReference type="InterPro" id="IPR016193">
    <property type="entry name" value="Cytidine_deaminase-like"/>
</dbReference>
<evidence type="ECO:0000256" key="11">
    <source>
        <dbReference type="ARBA" id="ARBA00023268"/>
    </source>
</evidence>
<dbReference type="GO" id="GO:0008835">
    <property type="term" value="F:diaminohydroxyphosphoribosylaminopyrimidine deaminase activity"/>
    <property type="evidence" value="ECO:0007669"/>
    <property type="project" value="UniProtKB-EC"/>
</dbReference>
<dbReference type="EMBL" id="WJBE01000012">
    <property type="protein sequence ID" value="MBC3900487.1"/>
    <property type="molecule type" value="Genomic_DNA"/>
</dbReference>
<comment type="function">
    <text evidence="1 14">Converts 2,5-diamino-6-(ribosylamino)-4(3h)-pyrimidinone 5'-phosphate into 5-amino-6-(ribosylamino)-2,4(1h,3h)-pyrimidinedione 5'-phosphate.</text>
</comment>
<dbReference type="PIRSF" id="PIRSF006769">
    <property type="entry name" value="RibD"/>
    <property type="match status" value="1"/>
</dbReference>
<comment type="catalytic activity">
    <reaction evidence="13 14">
        <text>2,5-diamino-6-hydroxy-4-(5-phosphoribosylamino)-pyrimidine + H2O + H(+) = 5-amino-6-(5-phospho-D-ribosylamino)uracil + NH4(+)</text>
        <dbReference type="Rhea" id="RHEA:21868"/>
        <dbReference type="ChEBI" id="CHEBI:15377"/>
        <dbReference type="ChEBI" id="CHEBI:15378"/>
        <dbReference type="ChEBI" id="CHEBI:28938"/>
        <dbReference type="ChEBI" id="CHEBI:58453"/>
        <dbReference type="ChEBI" id="CHEBI:58614"/>
        <dbReference type="EC" id="3.5.4.26"/>
    </reaction>
</comment>
<sequence>MFRAFLFFERGERVENHQKYMDLAIDLAQKGRGQVNPNPLVGAVIVKDDVIIGRGYHEKYGGPHAERQALAACTQSAAGATLYVTLEPCCHHGKTPPCTEAIIDNKISRVVIGSTDPNPLVSGKGIEILRQQGITVITGVREEACQELNTVFFHYIKTKTPYVLMKYAMTLDGKIATHTGKSKWITGAEARQAVHQTRSEVAGIMVGVNTVLQDDPLLTCRIEDGKNPSRIICDSHLRTPLTAQVVATARKIPTYLATCSRDQHKIKRFEIMGCKILAVPPAGDHLNLQELMVQLGQKGIDSILLEGGGTLNFSALKSGIVNKLQVYLAPKIFGGAAAKTPVEGPGLEDPAEAFQFTDRKIKSFGADICLEYVKR</sequence>
<evidence type="ECO:0000256" key="10">
    <source>
        <dbReference type="ARBA" id="ARBA00023002"/>
    </source>
</evidence>
<dbReference type="InterPro" id="IPR002125">
    <property type="entry name" value="CMP_dCMP_dom"/>
</dbReference>
<evidence type="ECO:0000256" key="9">
    <source>
        <dbReference type="ARBA" id="ARBA00022857"/>
    </source>
</evidence>
<name>A0ABR6Z052_9FIRM</name>
<comment type="pathway">
    <text evidence="3 14">Cofactor biosynthesis; riboflavin biosynthesis; 5-amino-6-(D-ribitylamino)uracil from GTP: step 3/4.</text>
</comment>
<organism evidence="16 17">
    <name type="scientific">Acetobacterium malicum</name>
    <dbReference type="NCBI Taxonomy" id="52692"/>
    <lineage>
        <taxon>Bacteria</taxon>
        <taxon>Bacillati</taxon>
        <taxon>Bacillota</taxon>
        <taxon>Clostridia</taxon>
        <taxon>Eubacteriales</taxon>
        <taxon>Eubacteriaceae</taxon>
        <taxon>Acetobacterium</taxon>
    </lineage>
</organism>
<proteinExistence type="inferred from homology"/>
<dbReference type="Gene3D" id="3.40.140.10">
    <property type="entry name" value="Cytidine Deaminase, domain 2"/>
    <property type="match status" value="1"/>
</dbReference>